<evidence type="ECO:0000313" key="1">
    <source>
        <dbReference type="EMBL" id="KAB5542335.1"/>
    </source>
</evidence>
<proteinExistence type="predicted"/>
<dbReference type="PANTHER" id="PTHR31025:SF27">
    <property type="entry name" value="SI:CH211-193K19.2-RELATED"/>
    <property type="match status" value="1"/>
</dbReference>
<comment type="caution">
    <text evidence="1">The sequence shown here is derived from an EMBL/GenBank/DDBJ whole genome shotgun (WGS) entry which is preliminary data.</text>
</comment>
<reference evidence="1 2" key="1">
    <citation type="submission" date="2019-06" db="EMBL/GenBank/DDBJ databases">
        <title>A chromosome-scale genome assembly of the striped catfish, Pangasianodon hypophthalmus.</title>
        <authorList>
            <person name="Wen M."/>
            <person name="Zahm M."/>
            <person name="Roques C."/>
            <person name="Cabau C."/>
            <person name="Klopp C."/>
            <person name="Donnadieu C."/>
            <person name="Jouanno E."/>
            <person name="Avarre J.-C."/>
            <person name="Campet M."/>
            <person name="Ha T.T.T."/>
            <person name="Dugue R."/>
            <person name="Lampietro C."/>
            <person name="Louis A."/>
            <person name="Herpin A."/>
            <person name="Echchiki A."/>
            <person name="Berthelot C."/>
            <person name="Parey E."/>
            <person name="Roest-Crollius H."/>
            <person name="Braasch I."/>
            <person name="Postlethwait J."/>
            <person name="Bobe J."/>
            <person name="Montfort J."/>
            <person name="Bouchez O."/>
            <person name="Begum T."/>
            <person name="Schartl M."/>
            <person name="Guiguen Y."/>
        </authorList>
    </citation>
    <scope>NUCLEOTIDE SEQUENCE [LARGE SCALE GENOMIC DNA]</scope>
    <source>
        <strain evidence="1 2">Indonesia</strain>
        <tissue evidence="1">Blood</tissue>
    </source>
</reference>
<protein>
    <submittedName>
        <fullName evidence="1">Uncharacterized protein</fullName>
    </submittedName>
</protein>
<keyword evidence="2" id="KW-1185">Reference proteome</keyword>
<name>A0A5N5LHQ4_PANHP</name>
<evidence type="ECO:0000313" key="2">
    <source>
        <dbReference type="Proteomes" id="UP000327468"/>
    </source>
</evidence>
<gene>
    <name evidence="1" type="ORF">PHYPO_G00090480</name>
</gene>
<dbReference type="AlphaFoldDB" id="A0A5N5LHQ4"/>
<dbReference type="PANTHER" id="PTHR31025">
    <property type="entry name" value="SI:CH211-196P9.1-RELATED"/>
    <property type="match status" value="1"/>
</dbReference>
<sequence length="251" mass="28813">MQLQKVQLACQTDRTLLSPSVKLKSDILDALASEIIKYKAYPSSADCDVAAALVRKHRCLREKGSVSGYYGWKISLKYKTENYRTKLMNIGCSELNIISHKRKGSMGSHNQVKRPRKAEVNYYPDYPLGETKDTLEKQRIALLSEMTKRNNKQVIKAQMDRTFAHRRHEVFEDLPFILEFKKRWPALFTEREVSAEFSRITTVPLVSKFMGQLDQFSAQLLKIFKKKGGTGAQKITSILSVMDQNATRKKT</sequence>
<dbReference type="Proteomes" id="UP000327468">
    <property type="component" value="Chromosome 18"/>
</dbReference>
<dbReference type="EMBL" id="VFJC01000019">
    <property type="protein sequence ID" value="KAB5542335.1"/>
    <property type="molecule type" value="Genomic_DNA"/>
</dbReference>
<accession>A0A5N5LHQ4</accession>
<organism evidence="1 2">
    <name type="scientific">Pangasianodon hypophthalmus</name>
    <name type="common">Striped catfish</name>
    <name type="synonym">Helicophagus hypophthalmus</name>
    <dbReference type="NCBI Taxonomy" id="310915"/>
    <lineage>
        <taxon>Eukaryota</taxon>
        <taxon>Metazoa</taxon>
        <taxon>Chordata</taxon>
        <taxon>Craniata</taxon>
        <taxon>Vertebrata</taxon>
        <taxon>Euteleostomi</taxon>
        <taxon>Actinopterygii</taxon>
        <taxon>Neopterygii</taxon>
        <taxon>Teleostei</taxon>
        <taxon>Ostariophysi</taxon>
        <taxon>Siluriformes</taxon>
        <taxon>Pangasiidae</taxon>
        <taxon>Pangasianodon</taxon>
    </lineage>
</organism>